<comment type="caution">
    <text evidence="4">The sequence shown here is derived from an EMBL/GenBank/DDBJ whole genome shotgun (WGS) entry which is preliminary data.</text>
</comment>
<dbReference type="Gene3D" id="1.25.40.10">
    <property type="entry name" value="Tetratricopeptide repeat domain"/>
    <property type="match status" value="2"/>
</dbReference>
<evidence type="ECO:0000259" key="3">
    <source>
        <dbReference type="Pfam" id="PF12770"/>
    </source>
</evidence>
<name>A0AA40CTW1_9PEZI</name>
<evidence type="ECO:0000313" key="4">
    <source>
        <dbReference type="EMBL" id="KAK0649103.1"/>
    </source>
</evidence>
<protein>
    <submittedName>
        <fullName evidence="4">CHAT domain-containing protein</fullName>
    </submittedName>
</protein>
<dbReference type="InterPro" id="IPR006680">
    <property type="entry name" value="Amidohydro-rel"/>
</dbReference>
<dbReference type="Gene3D" id="3.20.20.140">
    <property type="entry name" value="Metal-dependent hydrolases"/>
    <property type="match status" value="2"/>
</dbReference>
<dbReference type="GO" id="GO:0008448">
    <property type="term" value="F:N-acetylglucosamine-6-phosphate deacetylase activity"/>
    <property type="evidence" value="ECO:0007669"/>
    <property type="project" value="TreeGrafter"/>
</dbReference>
<sequence>MDALQLQIQRMALAAGIGDDDLPDVLVSCAVEGLRQYKLSGNMSHLNTAVNCARGSVRFRNSGDMSLQHRLYNLGGLLLLRHEGTGSMSDLIEAIAAARDSLDCTPEDGPDRAMSLDLLGSLFEKLYDMSGDVADLDEAIQKSRRAAEMMPQNHGGRCTCLGNLGTKLRKHFVRTGDDAFLEEAILVARQAVALLPLNPQGRSSCLNGFGISLLARFERHSQAADLEEAIVAIREALDSAPTGHPERVHCLNTLAILLGFQFERTKDAADLNEAIDVARQLVNSAPPDHPKRPTYLDNLGTKLCRRYEQTGQIADLNEGIGLTREAVESTEDGYPDRAIWLSNLGNMLFDRYERENRMADLDEAIRLARHAVSLTPGGHADRAAWLNNLGVKLEERYKRTRQIADLEEAIVVTRETVNLTQHGHNDRAPWLNNLGNKLEMRFDHSHQVGDLEEAIEVTREAVDLTPEGHSTRAGHLSNLASKVYSRYGLLDTMPDLEEAISLTRQALDCTPADHPSMTPRLFQLGDMLEQRFHQTHRGADMTEGASYFLQAWQCQTALPVYRIRAAARCVRVLASNPYTTNAAILVGKQVIDFLPAVNTKLLDRDDEQFVMSTFSGIAADLCALLLDANRPVDALEYLEKGRAVIIGKIVDARSDLSSLLKQCPDLAQRYEALSDQVSAQPARNAEADPFWMRAVERRRQVAAELDACILEIRQTPGHERFLLGQTVSEMQACAVRGVIVFVNVTSRSSDAILVSAGDIKALRLPRLLANDARTWLRKKWMGPGVGRGERAAKNREYLDYLAWLWDVCVKQVVDEAGNMVPDQKPLPRVWWVGTGLAASMPFHAAGTHSPGSLDNAYSRVISSYSPSIKALDHSQRREMAAAATAAATDAADDKLHGLMLVITMPSTPQGANQKKPANLRGVEEEKTQVTTIANGRMDVQHLNLPSVDDVVDKLPRCSIAHFACHGTNDRADPSNSGLILQKKPIGKDEAEQDRLTVRRISELSLAGAQIAYLSACSTAENESGGWLSDEVIHVVSGFQVAGFPHVVGCLWSSVDHACVSVASEFYRLLLSGGDAAKWSGVEVAGAVQAAVLALREEYRDMPLFWAHGCCRDLNRSDIQAALGLDPMLWSSWAQWRHISSPAPPSADITAHGLSIKRLQEDLATCSKLRKKPEDPIGPGRDRNARYIDGHAPTLIKNATLWIGEPVEGTSAEDARKGKGYQWIISDVYLEYGLIQRVEASIAASSVAKNAIVFDAQGRQLTAGIIDMHSHAGVGSLPSLVGNEDSNEGASDITPYIRSIDGIQVDDHQIQVIKSGGVTTSLILPGSANNMGGEAYVIKHAVGKPDGRNATGAADLLADPDRNWRFMKMACGENAKRVYGKWGEHGPTSRMGESWEFRHAFEQAAQVVRDQDDWCDNAAAVGVENVKGYLPQEIRWESLGALLRDQVRLNTHCYTVPDLEAFIDHTNEFKFKIRAFHHAHQTYLVPDILKRAYGGVPPASAIFADNMYYKAEAYVGSEYAGKYLYDNGLETIYVSDNPVINAQHVVFEAARGYRYGLPYHVALAAVTTAPAERLGFGKRLGKVKPGFDADIVVWDSDPLSVGAAPVQVWIDGTAQFESPVVLKKPADEPIVPDENLSQIVEEPTLMDDVVFTGVSNILADISPAGAPGRVLISTGRITCVGACDAELEAMKAAAKSKFPIVNLRNGYLSGSFTGFGGTIGLNAIDMEVGTDNGDDGDTFSRAEDGLQLDDRKLHVAYRYGVTKAISAPKYGGEATHHGTSAGFLTGSTTVLDNGTVFASDVAVHYTFAHAGRGDGTVSASIGTLRRKLFEAAALKEAPANAYSESAFLQKVVNGSLPLAVTAHSADIIASVLKVKAAVDASTKSPIRLVIVGGAESWLVADQLAAADVSVILAPLLSYRVTWEERRALTGAPLTNGTAIDKLLDAGVEVAIGLEGDSQTRNLALAAGIAYKNGEGRLSEKRALNLVSANLYKIFGIKEPGVREGHFVIHEGNPLEIGSRVKAVAGGKGQVSVF</sequence>
<evidence type="ECO:0000313" key="5">
    <source>
        <dbReference type="Proteomes" id="UP001174936"/>
    </source>
</evidence>
<feature type="domain" description="Amidohydrolase-related" evidence="2">
    <location>
        <begin position="1260"/>
        <end position="1611"/>
    </location>
</feature>
<dbReference type="Proteomes" id="UP001174936">
    <property type="component" value="Unassembled WGS sequence"/>
</dbReference>
<feature type="domain" description="CHAT" evidence="3">
    <location>
        <begin position="800"/>
        <end position="1107"/>
    </location>
</feature>
<evidence type="ECO:0000259" key="2">
    <source>
        <dbReference type="Pfam" id="PF01979"/>
    </source>
</evidence>
<dbReference type="PANTHER" id="PTHR11113">
    <property type="entry name" value="N-ACETYLGLUCOSAMINE-6-PHOSPHATE DEACETYLASE"/>
    <property type="match status" value="1"/>
</dbReference>
<dbReference type="PANTHER" id="PTHR11113:SF14">
    <property type="entry name" value="N-ACETYLGLUCOSAMINE-6-PHOSPHATE DEACETYLASE"/>
    <property type="match status" value="1"/>
</dbReference>
<keyword evidence="1" id="KW-0378">Hydrolase</keyword>
<dbReference type="Pfam" id="PF12770">
    <property type="entry name" value="CHAT"/>
    <property type="match status" value="1"/>
</dbReference>
<dbReference type="InterPro" id="IPR032466">
    <property type="entry name" value="Metal_Hydrolase"/>
</dbReference>
<dbReference type="EMBL" id="JAULSV010000003">
    <property type="protein sequence ID" value="KAK0649103.1"/>
    <property type="molecule type" value="Genomic_DNA"/>
</dbReference>
<dbReference type="InterPro" id="IPR011059">
    <property type="entry name" value="Metal-dep_hydrolase_composite"/>
</dbReference>
<accession>A0AA40CTW1</accession>
<dbReference type="CDD" id="cd01309">
    <property type="entry name" value="Met_dep_hydrolase_C"/>
    <property type="match status" value="1"/>
</dbReference>
<dbReference type="Pfam" id="PF13374">
    <property type="entry name" value="TPR_10"/>
    <property type="match status" value="1"/>
</dbReference>
<gene>
    <name evidence="4" type="ORF">B0T16DRAFT_389230</name>
</gene>
<reference evidence="4" key="1">
    <citation type="submission" date="2023-06" db="EMBL/GenBank/DDBJ databases">
        <title>Genome-scale phylogeny and comparative genomics of the fungal order Sordariales.</title>
        <authorList>
            <consortium name="Lawrence Berkeley National Laboratory"/>
            <person name="Hensen N."/>
            <person name="Bonometti L."/>
            <person name="Westerberg I."/>
            <person name="Brannstrom I.O."/>
            <person name="Guillou S."/>
            <person name="Cros-Aarteil S."/>
            <person name="Calhoun S."/>
            <person name="Haridas S."/>
            <person name="Kuo A."/>
            <person name="Mondo S."/>
            <person name="Pangilinan J."/>
            <person name="Riley R."/>
            <person name="Labutti K."/>
            <person name="Andreopoulos B."/>
            <person name="Lipzen A."/>
            <person name="Chen C."/>
            <person name="Yanf M."/>
            <person name="Daum C."/>
            <person name="Ng V."/>
            <person name="Clum A."/>
            <person name="Steindorff A."/>
            <person name="Ohm R."/>
            <person name="Martin F."/>
            <person name="Silar P."/>
            <person name="Natvig D."/>
            <person name="Lalanne C."/>
            <person name="Gautier V."/>
            <person name="Ament-Velasquez S.L."/>
            <person name="Kruys A."/>
            <person name="Hutchinson M.I."/>
            <person name="Powell A.J."/>
            <person name="Barry K."/>
            <person name="Miller A.N."/>
            <person name="Grigoriev I.V."/>
            <person name="Debuchy R."/>
            <person name="Gladieux P."/>
            <person name="Thoren M.H."/>
            <person name="Johannesson H."/>
        </authorList>
    </citation>
    <scope>NUCLEOTIDE SEQUENCE</scope>
    <source>
        <strain evidence="4">SMH2532-1</strain>
    </source>
</reference>
<keyword evidence="5" id="KW-1185">Reference proteome</keyword>
<dbReference type="SUPFAM" id="SSF48452">
    <property type="entry name" value="TPR-like"/>
    <property type="match status" value="1"/>
</dbReference>
<dbReference type="InterPro" id="IPR024983">
    <property type="entry name" value="CHAT_dom"/>
</dbReference>
<proteinExistence type="predicted"/>
<dbReference type="SUPFAM" id="SSF51556">
    <property type="entry name" value="Metallo-dependent hydrolases"/>
    <property type="match status" value="1"/>
</dbReference>
<dbReference type="InterPro" id="IPR011990">
    <property type="entry name" value="TPR-like_helical_dom_sf"/>
</dbReference>
<dbReference type="GO" id="GO:0006046">
    <property type="term" value="P:N-acetylglucosamine catabolic process"/>
    <property type="evidence" value="ECO:0007669"/>
    <property type="project" value="TreeGrafter"/>
</dbReference>
<dbReference type="Pfam" id="PF01979">
    <property type="entry name" value="Amidohydro_1"/>
    <property type="match status" value="1"/>
</dbReference>
<dbReference type="SUPFAM" id="SSF51338">
    <property type="entry name" value="Composite domain of metallo-dependent hydrolases"/>
    <property type="match status" value="1"/>
</dbReference>
<organism evidence="4 5">
    <name type="scientific">Cercophora newfieldiana</name>
    <dbReference type="NCBI Taxonomy" id="92897"/>
    <lineage>
        <taxon>Eukaryota</taxon>
        <taxon>Fungi</taxon>
        <taxon>Dikarya</taxon>
        <taxon>Ascomycota</taxon>
        <taxon>Pezizomycotina</taxon>
        <taxon>Sordariomycetes</taxon>
        <taxon>Sordariomycetidae</taxon>
        <taxon>Sordariales</taxon>
        <taxon>Lasiosphaeriaceae</taxon>
        <taxon>Cercophora</taxon>
    </lineage>
</organism>
<evidence type="ECO:0000256" key="1">
    <source>
        <dbReference type="ARBA" id="ARBA00022801"/>
    </source>
</evidence>